<reference evidence="1 2" key="1">
    <citation type="submission" date="2023-06" db="EMBL/GenBank/DDBJ databases">
        <title>Genome characterization of Enterobacterales and Pseudomonas spp isolates with different phenotypes to cefepime-taniborbactam.</title>
        <authorList>
            <person name="Hernandez-Garcia M."/>
            <person name="Garcia-Castillo M."/>
            <person name="Ruiz-Garbajosa P."/>
            <person name="Canton R."/>
        </authorList>
    </citation>
    <scope>NUCLEOTIDE SEQUENCE [LARGE SCALE GENOMIC DNA]</scope>
    <source>
        <strain evidence="1 2">A003</strain>
    </source>
</reference>
<organism evidence="1 2">
    <name type="scientific">Enterobacter rongchengensis</name>
    <dbReference type="NCBI Taxonomy" id="3030999"/>
    <lineage>
        <taxon>Bacteria</taxon>
        <taxon>Pseudomonadati</taxon>
        <taxon>Pseudomonadota</taxon>
        <taxon>Gammaproteobacteria</taxon>
        <taxon>Enterobacterales</taxon>
        <taxon>Enterobacteriaceae</taxon>
        <taxon>Enterobacter</taxon>
    </lineage>
</organism>
<gene>
    <name evidence="1" type="ORF">QVM81_24050</name>
</gene>
<protein>
    <submittedName>
        <fullName evidence="1">Uncharacterized protein</fullName>
    </submittedName>
</protein>
<dbReference type="Proteomes" id="UP001567731">
    <property type="component" value="Unassembled WGS sequence"/>
</dbReference>
<dbReference type="EMBL" id="JAUEHC010000057">
    <property type="protein sequence ID" value="MEZ4054620.1"/>
    <property type="molecule type" value="Genomic_DNA"/>
</dbReference>
<keyword evidence="2" id="KW-1185">Reference proteome</keyword>
<evidence type="ECO:0000313" key="1">
    <source>
        <dbReference type="EMBL" id="MEZ4054620.1"/>
    </source>
</evidence>
<dbReference type="RefSeq" id="WP_072050026.1">
    <property type="nucleotide sequence ID" value="NZ_CBCYLN010000054.1"/>
</dbReference>
<accession>A0ABV4JQC9</accession>
<sequence length="163" mass="18706">MNLDIDTGAFCFKKILSLTPLTTKKEIMNNDNLNWEAWPDKGCDTVSYRAIFNIKGNAHGDIYLIVNFIQPNDENAVIGSWSFAPYKLIDGEQKKPEGKVTKKLRGWFRDKTNVDLPVSGAWGHINAAYDPWNCSGAIYCNYRSGFRDEKSWKDYCKWNNIKP</sequence>
<evidence type="ECO:0000313" key="2">
    <source>
        <dbReference type="Proteomes" id="UP001567731"/>
    </source>
</evidence>
<comment type="caution">
    <text evidence="1">The sequence shown here is derived from an EMBL/GenBank/DDBJ whole genome shotgun (WGS) entry which is preliminary data.</text>
</comment>
<name>A0ABV4JQC9_9ENTR</name>
<proteinExistence type="predicted"/>